<dbReference type="GeneID" id="59378729"/>
<evidence type="ECO:0000313" key="1">
    <source>
        <dbReference type="EMBL" id="KAF7426542.1"/>
    </source>
</evidence>
<keyword evidence="2" id="KW-1185">Reference proteome</keyword>
<name>A0A8H7DR04_PLEOS</name>
<accession>A0A8H7DR04</accession>
<dbReference type="Proteomes" id="UP000623687">
    <property type="component" value="Unassembled WGS sequence"/>
</dbReference>
<dbReference type="EMBL" id="JACETU010000006">
    <property type="protein sequence ID" value="KAF7426542.1"/>
    <property type="molecule type" value="Genomic_DNA"/>
</dbReference>
<sequence length="123" mass="13718">MSYGLKETLAGNILPDHLQGGVVSGILRLKLTVLDTKDVDPDIWVFTVSNCLPHVPIPFHFVPSSGKIEYKMQTESKTPFLFKLRNDAILRCGPPRPHVYVSESLKVTPLTDPYKASQGNTRK</sequence>
<organism evidence="1 2">
    <name type="scientific">Pleurotus ostreatus</name>
    <name type="common">Oyster mushroom</name>
    <name type="synonym">White-rot fungus</name>
    <dbReference type="NCBI Taxonomy" id="5322"/>
    <lineage>
        <taxon>Eukaryota</taxon>
        <taxon>Fungi</taxon>
        <taxon>Dikarya</taxon>
        <taxon>Basidiomycota</taxon>
        <taxon>Agaricomycotina</taxon>
        <taxon>Agaricomycetes</taxon>
        <taxon>Agaricomycetidae</taxon>
        <taxon>Agaricales</taxon>
        <taxon>Pleurotineae</taxon>
        <taxon>Pleurotaceae</taxon>
        <taxon>Pleurotus</taxon>
    </lineage>
</organism>
<comment type="caution">
    <text evidence="1">The sequence shown here is derived from an EMBL/GenBank/DDBJ whole genome shotgun (WGS) entry which is preliminary data.</text>
</comment>
<reference evidence="1" key="1">
    <citation type="submission" date="2019-07" db="EMBL/GenBank/DDBJ databases">
        <authorList>
            <person name="Palmer J.M."/>
        </authorList>
    </citation>
    <scope>NUCLEOTIDE SEQUENCE</scope>
    <source>
        <strain evidence="1">PC9</strain>
    </source>
</reference>
<proteinExistence type="predicted"/>
<gene>
    <name evidence="1" type="ORF">PC9H_008911</name>
</gene>
<dbReference type="VEuPathDB" id="FungiDB:PC9H_008911"/>
<evidence type="ECO:0000313" key="2">
    <source>
        <dbReference type="Proteomes" id="UP000623687"/>
    </source>
</evidence>
<protein>
    <submittedName>
        <fullName evidence="1">Uncharacterized protein</fullName>
    </submittedName>
</protein>
<dbReference type="AlphaFoldDB" id="A0A8H7DR04"/>
<dbReference type="RefSeq" id="XP_036629846.1">
    <property type="nucleotide sequence ID" value="XM_036778418.1"/>
</dbReference>